<organism evidence="1 2">
    <name type="scientific">Pristionchus mayeri</name>
    <dbReference type="NCBI Taxonomy" id="1317129"/>
    <lineage>
        <taxon>Eukaryota</taxon>
        <taxon>Metazoa</taxon>
        <taxon>Ecdysozoa</taxon>
        <taxon>Nematoda</taxon>
        <taxon>Chromadorea</taxon>
        <taxon>Rhabditida</taxon>
        <taxon>Rhabditina</taxon>
        <taxon>Diplogasteromorpha</taxon>
        <taxon>Diplogasteroidea</taxon>
        <taxon>Neodiplogasteridae</taxon>
        <taxon>Pristionchus</taxon>
    </lineage>
</organism>
<dbReference type="AlphaFoldDB" id="A0AAN4ZSM1"/>
<gene>
    <name evidence="1" type="ORF">PMAYCL1PPCAC_14293</name>
</gene>
<reference evidence="2" key="1">
    <citation type="submission" date="2022-10" db="EMBL/GenBank/DDBJ databases">
        <title>Genome assembly of Pristionchus species.</title>
        <authorList>
            <person name="Yoshida K."/>
            <person name="Sommer R.J."/>
        </authorList>
    </citation>
    <scope>NUCLEOTIDE SEQUENCE [LARGE SCALE GENOMIC DNA]</scope>
    <source>
        <strain evidence="2">RS5460</strain>
    </source>
</reference>
<evidence type="ECO:0000313" key="1">
    <source>
        <dbReference type="EMBL" id="GMR44098.1"/>
    </source>
</evidence>
<proteinExistence type="predicted"/>
<accession>A0AAN4ZSM1</accession>
<evidence type="ECO:0000313" key="2">
    <source>
        <dbReference type="Proteomes" id="UP001328107"/>
    </source>
</evidence>
<protein>
    <submittedName>
        <fullName evidence="1">Uncharacterized protein</fullName>
    </submittedName>
</protein>
<name>A0AAN4ZSM1_9BILA</name>
<comment type="caution">
    <text evidence="1">The sequence shown here is derived from an EMBL/GenBank/DDBJ whole genome shotgun (WGS) entry which is preliminary data.</text>
</comment>
<dbReference type="Proteomes" id="UP001328107">
    <property type="component" value="Unassembled WGS sequence"/>
</dbReference>
<feature type="non-terminal residue" evidence="1">
    <location>
        <position position="1"/>
    </location>
</feature>
<dbReference type="EMBL" id="BTRK01000003">
    <property type="protein sequence ID" value="GMR44098.1"/>
    <property type="molecule type" value="Genomic_DNA"/>
</dbReference>
<keyword evidence="2" id="KW-1185">Reference proteome</keyword>
<sequence>QCDISNFTVINGDEKTTRIQVTPQCVLCEKYPKTACGYTMHLFRHHKTTLKWSRIYLVCACGFNHTTQDDYKKHDKKCSGREFTLHKLNQD</sequence>